<proteinExistence type="predicted"/>
<evidence type="ECO:0000313" key="2">
    <source>
        <dbReference type="EMBL" id="CAF3858086.1"/>
    </source>
</evidence>
<name>A0A8S2E7C1_9BILA</name>
<dbReference type="EMBL" id="CAJOBA010009733">
    <property type="protein sequence ID" value="CAF3858086.1"/>
    <property type="molecule type" value="Genomic_DNA"/>
</dbReference>
<comment type="caution">
    <text evidence="1">The sequence shown here is derived from an EMBL/GenBank/DDBJ whole genome shotgun (WGS) entry which is preliminary data.</text>
</comment>
<organism evidence="1 3">
    <name type="scientific">Didymodactylos carnosus</name>
    <dbReference type="NCBI Taxonomy" id="1234261"/>
    <lineage>
        <taxon>Eukaryota</taxon>
        <taxon>Metazoa</taxon>
        <taxon>Spiralia</taxon>
        <taxon>Gnathifera</taxon>
        <taxon>Rotifera</taxon>
        <taxon>Eurotatoria</taxon>
        <taxon>Bdelloidea</taxon>
        <taxon>Philodinida</taxon>
        <taxon>Philodinidae</taxon>
        <taxon>Didymodactylos</taxon>
    </lineage>
</organism>
<dbReference type="AlphaFoldDB" id="A0A8S2E7C1"/>
<feature type="non-terminal residue" evidence="1">
    <location>
        <position position="1"/>
    </location>
</feature>
<dbReference type="Proteomes" id="UP000682733">
    <property type="component" value="Unassembled WGS sequence"/>
</dbReference>
<dbReference type="Proteomes" id="UP000677228">
    <property type="component" value="Unassembled WGS sequence"/>
</dbReference>
<protein>
    <submittedName>
        <fullName evidence="1">Uncharacterized protein</fullName>
    </submittedName>
</protein>
<reference evidence="1" key="1">
    <citation type="submission" date="2021-02" db="EMBL/GenBank/DDBJ databases">
        <authorList>
            <person name="Nowell W R."/>
        </authorList>
    </citation>
    <scope>NUCLEOTIDE SEQUENCE</scope>
</reference>
<sequence>LPDSPLKSMNKLSTNDCMIDQMLGKATIKQETNLIFPDEHTIPVLPKALVQDIETCLLHKFGPHHTNRQILIDTITHDLIEKYNLFYPSHKQFSSIGTAIVRKLQLPLTKDNSKFVCILHS</sequence>
<evidence type="ECO:0000313" key="3">
    <source>
        <dbReference type="Proteomes" id="UP000677228"/>
    </source>
</evidence>
<evidence type="ECO:0000313" key="1">
    <source>
        <dbReference type="EMBL" id="CAF1096533.1"/>
    </source>
</evidence>
<accession>A0A8S2E7C1</accession>
<dbReference type="EMBL" id="CAJNOK010009713">
    <property type="protein sequence ID" value="CAF1096533.1"/>
    <property type="molecule type" value="Genomic_DNA"/>
</dbReference>
<gene>
    <name evidence="1" type="ORF">OVA965_LOCUS19080</name>
    <name evidence="2" type="ORF">TMI583_LOCUS19095</name>
</gene>